<dbReference type="EMBL" id="NIDE01000003">
    <property type="protein sequence ID" value="OWK44429.1"/>
    <property type="molecule type" value="Genomic_DNA"/>
</dbReference>
<gene>
    <name evidence="4" type="ORF">FRUB_02361</name>
</gene>
<proteinExistence type="predicted"/>
<reference evidence="5" key="1">
    <citation type="submission" date="2017-06" db="EMBL/GenBank/DDBJ databases">
        <title>Genome analysis of Fimbriiglobus ruber SP5, the first member of the order Planctomycetales with confirmed chitinolytic capability.</title>
        <authorList>
            <person name="Ravin N.V."/>
            <person name="Rakitin A.L."/>
            <person name="Ivanova A.A."/>
            <person name="Beletsky A.V."/>
            <person name="Kulichevskaya I.S."/>
            <person name="Mardanov A.V."/>
            <person name="Dedysh S.N."/>
        </authorList>
    </citation>
    <scope>NUCLEOTIDE SEQUENCE [LARGE SCALE GENOMIC DNA]</scope>
    <source>
        <strain evidence="5">SP5</strain>
    </source>
</reference>
<dbReference type="Proteomes" id="UP000214646">
    <property type="component" value="Unassembled WGS sequence"/>
</dbReference>
<protein>
    <submittedName>
        <fullName evidence="4">Mobile element protein</fullName>
    </submittedName>
</protein>
<dbReference type="InterPro" id="IPR002559">
    <property type="entry name" value="Transposase_11"/>
</dbReference>
<evidence type="ECO:0000259" key="3">
    <source>
        <dbReference type="Pfam" id="PF13340"/>
    </source>
</evidence>
<organism evidence="4 5">
    <name type="scientific">Fimbriiglobus ruber</name>
    <dbReference type="NCBI Taxonomy" id="1908690"/>
    <lineage>
        <taxon>Bacteria</taxon>
        <taxon>Pseudomonadati</taxon>
        <taxon>Planctomycetota</taxon>
        <taxon>Planctomycetia</taxon>
        <taxon>Gemmatales</taxon>
        <taxon>Gemmataceae</taxon>
        <taxon>Fimbriiglobus</taxon>
    </lineage>
</organism>
<keyword evidence="5" id="KW-1185">Reference proteome</keyword>
<evidence type="ECO:0000259" key="2">
    <source>
        <dbReference type="Pfam" id="PF01609"/>
    </source>
</evidence>
<name>A0A225E4L4_9BACT</name>
<dbReference type="PANTHER" id="PTHR30007">
    <property type="entry name" value="PHP DOMAIN PROTEIN"/>
    <property type="match status" value="1"/>
</dbReference>
<feature type="compositionally biased region" description="Polar residues" evidence="1">
    <location>
        <begin position="106"/>
        <end position="116"/>
    </location>
</feature>
<evidence type="ECO:0000256" key="1">
    <source>
        <dbReference type="SAM" id="MobiDB-lite"/>
    </source>
</evidence>
<dbReference type="GO" id="GO:0003677">
    <property type="term" value="F:DNA binding"/>
    <property type="evidence" value="ECO:0007669"/>
    <property type="project" value="InterPro"/>
</dbReference>
<dbReference type="GO" id="GO:0004803">
    <property type="term" value="F:transposase activity"/>
    <property type="evidence" value="ECO:0007669"/>
    <property type="project" value="InterPro"/>
</dbReference>
<evidence type="ECO:0000313" key="4">
    <source>
        <dbReference type="EMBL" id="OWK44429.1"/>
    </source>
</evidence>
<dbReference type="InterPro" id="IPR025161">
    <property type="entry name" value="IS402-like_dom"/>
</dbReference>
<dbReference type="AlphaFoldDB" id="A0A225E4L4"/>
<evidence type="ECO:0000313" key="5">
    <source>
        <dbReference type="Proteomes" id="UP000214646"/>
    </source>
</evidence>
<dbReference type="GO" id="GO:0006313">
    <property type="term" value="P:DNA transposition"/>
    <property type="evidence" value="ECO:0007669"/>
    <property type="project" value="InterPro"/>
</dbReference>
<dbReference type="PANTHER" id="PTHR30007:SF0">
    <property type="entry name" value="TRANSPOSASE"/>
    <property type="match status" value="1"/>
</dbReference>
<dbReference type="NCBIfam" id="NF033580">
    <property type="entry name" value="transpos_IS5_3"/>
    <property type="match status" value="1"/>
</dbReference>
<sequence length="383" mass="43772">MDAPVRKPYLTDLTDVQWETIEPLLPAARFGGRPRSVDLREVMNAILYVNRTGCQWSLLPHDFPAKSTVYEYFAQWRDDGTWQHLLDVLREGYREVHAPSHEPTPSAASIDSQSVKGTEHAGGNGYDAGKKIQGRKRSIVVDTLGLLMTVAVTAGHVDDAAAAPSVLESLDREAYPRLKVVWADGKYHNHALNGWKDGHPELRWELVIVRRPDGAKGFVLLPKRWVVERTFGWLGRARRLSRDYERNTSSSESMVKVRSIQLILNRMDPKKCYPHLNIELHQNSTSQTGSKFVTMEVARNSNVAILRDQEERKEVKFKLHIPMSEWPLPTIFRCLMESEVRVYAVADDDKGEMLTIPTKRIPKSDSVYYKIQQELRKMGRPEC</sequence>
<feature type="domain" description="Insertion element IS402-like" evidence="3">
    <location>
        <begin position="13"/>
        <end position="85"/>
    </location>
</feature>
<dbReference type="Pfam" id="PF01609">
    <property type="entry name" value="DDE_Tnp_1"/>
    <property type="match status" value="1"/>
</dbReference>
<comment type="caution">
    <text evidence="4">The sequence shown here is derived from an EMBL/GenBank/DDBJ whole genome shotgun (WGS) entry which is preliminary data.</text>
</comment>
<accession>A0A225E4L4</accession>
<feature type="region of interest" description="Disordered" evidence="1">
    <location>
        <begin position="97"/>
        <end position="129"/>
    </location>
</feature>
<feature type="domain" description="Transposase IS4-like" evidence="2">
    <location>
        <begin position="104"/>
        <end position="247"/>
    </location>
</feature>
<dbReference type="Pfam" id="PF13340">
    <property type="entry name" value="DUF4096"/>
    <property type="match status" value="1"/>
</dbReference>